<dbReference type="InterPro" id="IPR003959">
    <property type="entry name" value="ATPase_AAA_core"/>
</dbReference>
<dbReference type="InterPro" id="IPR019489">
    <property type="entry name" value="Clp_ATPase_C"/>
</dbReference>
<dbReference type="CDD" id="cd19499">
    <property type="entry name" value="RecA-like_ClpB_Hsp104-like"/>
    <property type="match status" value="1"/>
</dbReference>
<dbReference type="InterPro" id="IPR050130">
    <property type="entry name" value="ClpA_ClpB"/>
</dbReference>
<protein>
    <submittedName>
        <fullName evidence="7">ATP-dependent Clp protease ATP-binding subunit</fullName>
    </submittedName>
</protein>
<evidence type="ECO:0000256" key="4">
    <source>
        <dbReference type="ARBA" id="ARBA00023186"/>
    </source>
</evidence>
<keyword evidence="3 7" id="KW-0067">ATP-binding</keyword>
<dbReference type="Proteomes" id="UP000823960">
    <property type="component" value="Unassembled WGS sequence"/>
</dbReference>
<dbReference type="GO" id="GO:0008233">
    <property type="term" value="F:peptidase activity"/>
    <property type="evidence" value="ECO:0007669"/>
    <property type="project" value="UniProtKB-KW"/>
</dbReference>
<dbReference type="SMART" id="SM01086">
    <property type="entry name" value="ClpB_D2-small"/>
    <property type="match status" value="1"/>
</dbReference>
<gene>
    <name evidence="7" type="ORF">IAD28_05305</name>
</gene>
<reference evidence="7" key="2">
    <citation type="journal article" date="2021" name="PeerJ">
        <title>Extensive microbial diversity within the chicken gut microbiome revealed by metagenomics and culture.</title>
        <authorList>
            <person name="Gilroy R."/>
            <person name="Ravi A."/>
            <person name="Getino M."/>
            <person name="Pursley I."/>
            <person name="Horton D.L."/>
            <person name="Alikhan N.F."/>
            <person name="Baker D."/>
            <person name="Gharbi K."/>
            <person name="Hall N."/>
            <person name="Watson M."/>
            <person name="Adriaenssens E.M."/>
            <person name="Foster-Nyarko E."/>
            <person name="Jarju S."/>
            <person name="Secka A."/>
            <person name="Antonio M."/>
            <person name="Oren A."/>
            <person name="Chaudhuri R.R."/>
            <person name="La Ragione R."/>
            <person name="Hildebrand F."/>
            <person name="Pallen M.J."/>
        </authorList>
    </citation>
    <scope>NUCLEOTIDE SEQUENCE</scope>
    <source>
        <strain evidence="7">1370</strain>
    </source>
</reference>
<dbReference type="Gene3D" id="3.40.50.300">
    <property type="entry name" value="P-loop containing nucleotide triphosphate hydrolases"/>
    <property type="match status" value="3"/>
</dbReference>
<dbReference type="InterPro" id="IPR036628">
    <property type="entry name" value="Clp_N_dom_sf"/>
</dbReference>
<dbReference type="GO" id="GO:0005524">
    <property type="term" value="F:ATP binding"/>
    <property type="evidence" value="ECO:0007669"/>
    <property type="project" value="UniProtKB-KW"/>
</dbReference>
<proteinExistence type="predicted"/>
<dbReference type="InterPro" id="IPR001270">
    <property type="entry name" value="ClpA/B"/>
</dbReference>
<sequence length="800" mass="86351">MVEFDRIYGSSSFTGAALSAIGTAISEASQLGHNYVGTEHILLGLLKENGSLAYTLLHRHGVSYRAVYTRICEIVGRGERTEVSSQSFTPAVKRTVKLSKKSASDISRTKAGTEHLLYALLNQQNSTARGILCDIGVNLSKLYSGCGEAIERCMAMGASEDLQMKRKRPENLERFGLDMVARALGEGYDPCLGREEEQKRLVSILMRRQKNNPLLVGEAGVGKTAIVEALAMSIASGELPKELEGTQLYSLSLTQLLAGAKYRGDFEERLKACIDEAADDKRIILFIDEIHMLMGAGAAEGAIDAANILKPMLARGDIRVIGATTYDEYSKTIEKDKALERRFSLIMVNEPDEKTACSMLMGVRDAYEKHHGVLIEDEAIEEAVSLSARLIGDRRLPDKAIDLIDETCSMVRLCRVRDAVDLSCGDSSCKINPVHKDCVVSPEDVRLCIYSRSGAKGADGAPGSSKAAKPSLGGLKIPSLGFSGGYDIVSELKKRIYGQDRAVEAVGAMVERAFSGLRDGEGVLGSMLLCGPTGVGKTSLANELSRALFPGREALIRLDMSEFSQPHTVSRLIGSPPGYVGCDDGGELTKKVRTNPCSLVLFDELEKAHHEVIALLLQILDHGFLTDSQGRHVSFKNTFVIMTTNERPGAKRTAGFSSGGEINKRGALIGAFSCELISRIDYIEELLPLKRETCLKIAANRLLELKKRAMDAGTKLDISVGVRDAVLDLCSWESFGAREIIRTVSGLIESPLASAMARGAKSVTVDVKDGKIALCEREPGLAGQLRTASGTAGQEAASYS</sequence>
<keyword evidence="4" id="KW-0143">Chaperone</keyword>
<comment type="caution">
    <text evidence="7">The sequence shown here is derived from an EMBL/GenBank/DDBJ whole genome shotgun (WGS) entry which is preliminary data.</text>
</comment>
<dbReference type="InterPro" id="IPR027417">
    <property type="entry name" value="P-loop_NTPase"/>
</dbReference>
<dbReference type="PROSITE" id="PS51903">
    <property type="entry name" value="CLP_R"/>
    <property type="match status" value="1"/>
</dbReference>
<dbReference type="Gene3D" id="1.10.8.60">
    <property type="match status" value="1"/>
</dbReference>
<dbReference type="InterPro" id="IPR003593">
    <property type="entry name" value="AAA+_ATPase"/>
</dbReference>
<dbReference type="Pfam" id="PF10431">
    <property type="entry name" value="ClpB_D2-small"/>
    <property type="match status" value="1"/>
</dbReference>
<dbReference type="PANTHER" id="PTHR11638">
    <property type="entry name" value="ATP-DEPENDENT CLP PROTEASE"/>
    <property type="match status" value="1"/>
</dbReference>
<evidence type="ECO:0000256" key="3">
    <source>
        <dbReference type="ARBA" id="ARBA00022840"/>
    </source>
</evidence>
<organism evidence="7 8">
    <name type="scientific">Candidatus Faeciplasma avium</name>
    <dbReference type="NCBI Taxonomy" id="2840798"/>
    <lineage>
        <taxon>Bacteria</taxon>
        <taxon>Bacillati</taxon>
        <taxon>Bacillota</taxon>
        <taxon>Clostridia</taxon>
        <taxon>Eubacteriales</taxon>
        <taxon>Oscillospiraceae</taxon>
        <taxon>Oscillospiraceae incertae sedis</taxon>
        <taxon>Candidatus Faeciplasma</taxon>
    </lineage>
</organism>
<accession>A0A9D1NQK7</accession>
<dbReference type="Pfam" id="PF17871">
    <property type="entry name" value="AAA_lid_9"/>
    <property type="match status" value="1"/>
</dbReference>
<dbReference type="PROSITE" id="PS00870">
    <property type="entry name" value="CLPAB_1"/>
    <property type="match status" value="1"/>
</dbReference>
<evidence type="ECO:0000259" key="6">
    <source>
        <dbReference type="PROSITE" id="PS51903"/>
    </source>
</evidence>
<keyword evidence="2" id="KW-0547">Nucleotide-binding</keyword>
<name>A0A9D1NQK7_9FIRM</name>
<evidence type="ECO:0000313" key="8">
    <source>
        <dbReference type="Proteomes" id="UP000823960"/>
    </source>
</evidence>
<reference evidence="7" key="1">
    <citation type="submission" date="2020-10" db="EMBL/GenBank/DDBJ databases">
        <authorList>
            <person name="Gilroy R."/>
        </authorList>
    </citation>
    <scope>NUCLEOTIDE SEQUENCE</scope>
    <source>
        <strain evidence="7">1370</strain>
    </source>
</reference>
<dbReference type="InterPro" id="IPR004176">
    <property type="entry name" value="Clp_R_N"/>
</dbReference>
<evidence type="ECO:0000256" key="1">
    <source>
        <dbReference type="ARBA" id="ARBA00022737"/>
    </source>
</evidence>
<dbReference type="PANTHER" id="PTHR11638:SF18">
    <property type="entry name" value="HEAT SHOCK PROTEIN 104"/>
    <property type="match status" value="1"/>
</dbReference>
<dbReference type="InterPro" id="IPR041546">
    <property type="entry name" value="ClpA/ClpB_AAA_lid"/>
</dbReference>
<feature type="domain" description="Clp R" evidence="6">
    <location>
        <begin position="4"/>
        <end position="153"/>
    </location>
</feature>
<dbReference type="Gene3D" id="1.10.1780.10">
    <property type="entry name" value="Clp, N-terminal domain"/>
    <property type="match status" value="1"/>
</dbReference>
<dbReference type="SUPFAM" id="SSF81923">
    <property type="entry name" value="Double Clp-N motif"/>
    <property type="match status" value="1"/>
</dbReference>
<dbReference type="GO" id="GO:0006508">
    <property type="term" value="P:proteolysis"/>
    <property type="evidence" value="ECO:0007669"/>
    <property type="project" value="UniProtKB-KW"/>
</dbReference>
<keyword evidence="7" id="KW-0378">Hydrolase</keyword>
<dbReference type="GO" id="GO:0005737">
    <property type="term" value="C:cytoplasm"/>
    <property type="evidence" value="ECO:0007669"/>
    <property type="project" value="TreeGrafter"/>
</dbReference>
<dbReference type="AlphaFoldDB" id="A0A9D1NQK7"/>
<dbReference type="Pfam" id="PF00004">
    <property type="entry name" value="AAA"/>
    <property type="match status" value="1"/>
</dbReference>
<dbReference type="SUPFAM" id="SSF52540">
    <property type="entry name" value="P-loop containing nucleoside triphosphate hydrolases"/>
    <property type="match status" value="2"/>
</dbReference>
<evidence type="ECO:0000256" key="5">
    <source>
        <dbReference type="PROSITE-ProRule" id="PRU01251"/>
    </source>
</evidence>
<dbReference type="InterPro" id="IPR018368">
    <property type="entry name" value="ClpA/B_CS1"/>
</dbReference>
<dbReference type="GO" id="GO:0016887">
    <property type="term" value="F:ATP hydrolysis activity"/>
    <property type="evidence" value="ECO:0007669"/>
    <property type="project" value="InterPro"/>
</dbReference>
<dbReference type="Pfam" id="PF02861">
    <property type="entry name" value="Clp_N"/>
    <property type="match status" value="1"/>
</dbReference>
<dbReference type="CDD" id="cd00009">
    <property type="entry name" value="AAA"/>
    <property type="match status" value="1"/>
</dbReference>
<evidence type="ECO:0000313" key="7">
    <source>
        <dbReference type="EMBL" id="HIV11089.1"/>
    </source>
</evidence>
<dbReference type="SMART" id="SM00382">
    <property type="entry name" value="AAA"/>
    <property type="match status" value="2"/>
</dbReference>
<dbReference type="PRINTS" id="PR00300">
    <property type="entry name" value="CLPPROTEASEA"/>
</dbReference>
<keyword evidence="1 5" id="KW-0677">Repeat</keyword>
<keyword evidence="7" id="KW-0645">Protease</keyword>
<evidence type="ECO:0000256" key="2">
    <source>
        <dbReference type="ARBA" id="ARBA00022741"/>
    </source>
</evidence>
<dbReference type="GO" id="GO:0034605">
    <property type="term" value="P:cellular response to heat"/>
    <property type="evidence" value="ECO:0007669"/>
    <property type="project" value="TreeGrafter"/>
</dbReference>
<dbReference type="Pfam" id="PF07724">
    <property type="entry name" value="AAA_2"/>
    <property type="match status" value="1"/>
</dbReference>
<dbReference type="EMBL" id="DVOL01000074">
    <property type="protein sequence ID" value="HIV11089.1"/>
    <property type="molecule type" value="Genomic_DNA"/>
</dbReference>